<accession>A0A833GZQ1</accession>
<sequence>MRPPETETPEFYIEIFLDPGEFFWADEETRIKTILGSCVAICMWHPQKKIGGMSHSLLSEKKHRGADLDARYVLDAVQMFEQAIDRAKTFRSDYVVKLFGGSTTMEKQPLMRERYLAGTSTGQTNAQFARTLLLDRGFRIESEHTGDVGYRNLIFDMWSGNAWLRHIKPETEKGKT</sequence>
<dbReference type="Gene3D" id="3.30.1330.200">
    <property type="match status" value="1"/>
</dbReference>
<dbReference type="InterPro" id="IPR005659">
    <property type="entry name" value="Chemorcpt_Glu_NH3ase_CheD"/>
</dbReference>
<dbReference type="PANTHER" id="PTHR35147:SF3">
    <property type="entry name" value="CHEMORECEPTOR GLUTAMINE DEAMIDASE CHED 1-RELATED"/>
    <property type="match status" value="1"/>
</dbReference>
<dbReference type="GO" id="GO:0050568">
    <property type="term" value="F:protein-glutamine glutaminase activity"/>
    <property type="evidence" value="ECO:0007669"/>
    <property type="project" value="UniProtKB-UniRule"/>
</dbReference>
<dbReference type="InterPro" id="IPR011324">
    <property type="entry name" value="Cytotoxic_necrot_fac-like_cat"/>
</dbReference>
<dbReference type="Pfam" id="PF03975">
    <property type="entry name" value="CheD"/>
    <property type="match status" value="1"/>
</dbReference>
<dbReference type="CDD" id="cd16352">
    <property type="entry name" value="CheD"/>
    <property type="match status" value="1"/>
</dbReference>
<comment type="similarity">
    <text evidence="3">Belongs to the CheD family.</text>
</comment>
<evidence type="ECO:0000313" key="4">
    <source>
        <dbReference type="EMBL" id="KAB2929975.1"/>
    </source>
</evidence>
<evidence type="ECO:0000256" key="2">
    <source>
        <dbReference type="ARBA" id="ARBA00022801"/>
    </source>
</evidence>
<dbReference type="HAMAP" id="MF_01440">
    <property type="entry name" value="CheD"/>
    <property type="match status" value="1"/>
</dbReference>
<name>A0A833GZQ1_9LEPT</name>
<protein>
    <recommendedName>
        <fullName evidence="3">Probable chemoreceptor glutamine deamidase CheD</fullName>
        <ecNumber evidence="3">3.5.1.44</ecNumber>
    </recommendedName>
</protein>
<dbReference type="Proteomes" id="UP000460298">
    <property type="component" value="Unassembled WGS sequence"/>
</dbReference>
<organism evidence="4 5">
    <name type="scientific">Leptonema illini</name>
    <dbReference type="NCBI Taxonomy" id="183"/>
    <lineage>
        <taxon>Bacteria</taxon>
        <taxon>Pseudomonadati</taxon>
        <taxon>Spirochaetota</taxon>
        <taxon>Spirochaetia</taxon>
        <taxon>Leptospirales</taxon>
        <taxon>Leptospiraceae</taxon>
        <taxon>Leptonema</taxon>
    </lineage>
</organism>
<comment type="catalytic activity">
    <reaction evidence="3">
        <text>L-glutaminyl-[protein] + H2O = L-glutamyl-[protein] + NH4(+)</text>
        <dbReference type="Rhea" id="RHEA:16441"/>
        <dbReference type="Rhea" id="RHEA-COMP:10207"/>
        <dbReference type="Rhea" id="RHEA-COMP:10208"/>
        <dbReference type="ChEBI" id="CHEBI:15377"/>
        <dbReference type="ChEBI" id="CHEBI:28938"/>
        <dbReference type="ChEBI" id="CHEBI:29973"/>
        <dbReference type="ChEBI" id="CHEBI:30011"/>
        <dbReference type="EC" id="3.5.1.44"/>
    </reaction>
</comment>
<dbReference type="InterPro" id="IPR038592">
    <property type="entry name" value="CheD-like_sf"/>
</dbReference>
<comment type="caution">
    <text evidence="4">The sequence shown here is derived from an EMBL/GenBank/DDBJ whole genome shotgun (WGS) entry which is preliminary data.</text>
</comment>
<keyword evidence="2 3" id="KW-0378">Hydrolase</keyword>
<dbReference type="GO" id="GO:0006935">
    <property type="term" value="P:chemotaxis"/>
    <property type="evidence" value="ECO:0007669"/>
    <property type="project" value="UniProtKB-UniRule"/>
</dbReference>
<evidence type="ECO:0000256" key="3">
    <source>
        <dbReference type="HAMAP-Rule" id="MF_01440"/>
    </source>
</evidence>
<dbReference type="AlphaFoldDB" id="A0A833GZQ1"/>
<reference evidence="4 5" key="1">
    <citation type="submission" date="2019-10" db="EMBL/GenBank/DDBJ databases">
        <title>Extracellular Electron Transfer in a Candidatus Methanoperedens spp. Enrichment Culture.</title>
        <authorList>
            <person name="Berger S."/>
            <person name="Rangel Shaw D."/>
            <person name="Berben T."/>
            <person name="In 'T Zandt M."/>
            <person name="Frank J."/>
            <person name="Reimann J."/>
            <person name="Jetten M.S.M."/>
            <person name="Welte C.U."/>
        </authorList>
    </citation>
    <scope>NUCLEOTIDE SEQUENCE [LARGE SCALE GENOMIC DNA]</scope>
    <source>
        <strain evidence="4">SB12</strain>
    </source>
</reference>
<dbReference type="EMBL" id="WBUI01000024">
    <property type="protein sequence ID" value="KAB2929975.1"/>
    <property type="molecule type" value="Genomic_DNA"/>
</dbReference>
<dbReference type="EC" id="3.5.1.44" evidence="3"/>
<gene>
    <name evidence="3" type="primary">cheD</name>
    <name evidence="4" type="ORF">F9K24_18255</name>
</gene>
<dbReference type="SUPFAM" id="SSF64438">
    <property type="entry name" value="CNF1/YfiH-like putative cysteine hydrolases"/>
    <property type="match status" value="1"/>
</dbReference>
<comment type="function">
    <text evidence="3">Probably deamidates glutamine residues to glutamate on methyl-accepting chemotaxis receptors (MCPs), playing an important role in chemotaxis.</text>
</comment>
<evidence type="ECO:0000313" key="5">
    <source>
        <dbReference type="Proteomes" id="UP000460298"/>
    </source>
</evidence>
<evidence type="ECO:0000256" key="1">
    <source>
        <dbReference type="ARBA" id="ARBA00022500"/>
    </source>
</evidence>
<keyword evidence="1 3" id="KW-0145">Chemotaxis</keyword>
<dbReference type="PANTHER" id="PTHR35147">
    <property type="entry name" value="CHEMORECEPTOR GLUTAMINE DEAMIDASE CHED-RELATED"/>
    <property type="match status" value="1"/>
</dbReference>
<proteinExistence type="inferred from homology"/>